<sequence>MNLTPNVLHSDVWSKLLPTPARQCSSPDMHSKESSCVERPFCNVLGPYSDVVMHRKMYFFL</sequence>
<evidence type="ECO:0000313" key="2">
    <source>
        <dbReference type="Proteomes" id="UP000029981"/>
    </source>
</evidence>
<dbReference type="EMBL" id="CM002924">
    <property type="protein sequence ID" value="KGN57023.1"/>
    <property type="molecule type" value="Genomic_DNA"/>
</dbReference>
<dbReference type="AlphaFoldDB" id="A0A0A0L5N7"/>
<reference evidence="1 2" key="4">
    <citation type="journal article" date="2011" name="BMC Genomics">
        <title>RNA-Seq improves annotation of protein-coding genes in the cucumber genome.</title>
        <authorList>
            <person name="Li Z."/>
            <person name="Zhang Z."/>
            <person name="Yan P."/>
            <person name="Huang S."/>
            <person name="Fei Z."/>
            <person name="Lin K."/>
        </authorList>
    </citation>
    <scope>NUCLEOTIDE SEQUENCE [LARGE SCALE GENOMIC DNA]</scope>
    <source>
        <strain evidence="2">cv. 9930</strain>
    </source>
</reference>
<proteinExistence type="predicted"/>
<dbReference type="Proteomes" id="UP000029981">
    <property type="component" value="Chromosome 3"/>
</dbReference>
<organism evidence="1 2">
    <name type="scientific">Cucumis sativus</name>
    <name type="common">Cucumber</name>
    <dbReference type="NCBI Taxonomy" id="3659"/>
    <lineage>
        <taxon>Eukaryota</taxon>
        <taxon>Viridiplantae</taxon>
        <taxon>Streptophyta</taxon>
        <taxon>Embryophyta</taxon>
        <taxon>Tracheophyta</taxon>
        <taxon>Spermatophyta</taxon>
        <taxon>Magnoliopsida</taxon>
        <taxon>eudicotyledons</taxon>
        <taxon>Gunneridae</taxon>
        <taxon>Pentapetalae</taxon>
        <taxon>rosids</taxon>
        <taxon>fabids</taxon>
        <taxon>Cucurbitales</taxon>
        <taxon>Cucurbitaceae</taxon>
        <taxon>Benincaseae</taxon>
        <taxon>Cucumis</taxon>
    </lineage>
</organism>
<keyword evidence="2" id="KW-1185">Reference proteome</keyword>
<reference evidence="1 2" key="2">
    <citation type="journal article" date="2009" name="PLoS ONE">
        <title>An integrated genetic and cytogenetic map of the cucumber genome.</title>
        <authorList>
            <person name="Ren Y."/>
            <person name="Zhang Z."/>
            <person name="Liu J."/>
            <person name="Staub J.E."/>
            <person name="Han Y."/>
            <person name="Cheng Z."/>
            <person name="Li X."/>
            <person name="Lu J."/>
            <person name="Miao H."/>
            <person name="Kang H."/>
            <person name="Xie B."/>
            <person name="Gu X."/>
            <person name="Wang X."/>
            <person name="Du Y."/>
            <person name="Jin W."/>
            <person name="Huang S."/>
        </authorList>
    </citation>
    <scope>NUCLEOTIDE SEQUENCE [LARGE SCALE GENOMIC DNA]</scope>
    <source>
        <strain evidence="2">cv. 9930</strain>
    </source>
</reference>
<dbReference type="Gramene" id="KGN57023">
    <property type="protein sequence ID" value="KGN57023"/>
    <property type="gene ID" value="Csa_3G150020"/>
</dbReference>
<name>A0A0A0L5N7_CUCSA</name>
<evidence type="ECO:0000313" key="1">
    <source>
        <dbReference type="EMBL" id="KGN57023.1"/>
    </source>
</evidence>
<accession>A0A0A0L5N7</accession>
<reference evidence="1 2" key="1">
    <citation type="journal article" date="2009" name="Nat. Genet.">
        <title>The genome of the cucumber, Cucumis sativus L.</title>
        <authorList>
            <person name="Huang S."/>
            <person name="Li R."/>
            <person name="Zhang Z."/>
            <person name="Li L."/>
            <person name="Gu X."/>
            <person name="Fan W."/>
            <person name="Lucas W.J."/>
            <person name="Wang X."/>
            <person name="Xie B."/>
            <person name="Ni P."/>
            <person name="Ren Y."/>
            <person name="Zhu H."/>
            <person name="Li J."/>
            <person name="Lin K."/>
            <person name="Jin W."/>
            <person name="Fei Z."/>
            <person name="Li G."/>
            <person name="Staub J."/>
            <person name="Kilian A."/>
            <person name="van der Vossen E.A."/>
            <person name="Wu Y."/>
            <person name="Guo J."/>
            <person name="He J."/>
            <person name="Jia Z."/>
            <person name="Ren Y."/>
            <person name="Tian G."/>
            <person name="Lu Y."/>
            <person name="Ruan J."/>
            <person name="Qian W."/>
            <person name="Wang M."/>
            <person name="Huang Q."/>
            <person name="Li B."/>
            <person name="Xuan Z."/>
            <person name="Cao J."/>
            <person name="Asan"/>
            <person name="Wu Z."/>
            <person name="Zhang J."/>
            <person name="Cai Q."/>
            <person name="Bai Y."/>
            <person name="Zhao B."/>
            <person name="Han Y."/>
            <person name="Li Y."/>
            <person name="Li X."/>
            <person name="Wang S."/>
            <person name="Shi Q."/>
            <person name="Liu S."/>
            <person name="Cho W.K."/>
            <person name="Kim J.Y."/>
            <person name="Xu Y."/>
            <person name="Heller-Uszynska K."/>
            <person name="Miao H."/>
            <person name="Cheng Z."/>
            <person name="Zhang S."/>
            <person name="Wu J."/>
            <person name="Yang Y."/>
            <person name="Kang H."/>
            <person name="Li M."/>
            <person name="Liang H."/>
            <person name="Ren X."/>
            <person name="Shi Z."/>
            <person name="Wen M."/>
            <person name="Jian M."/>
            <person name="Yang H."/>
            <person name="Zhang G."/>
            <person name="Yang Z."/>
            <person name="Chen R."/>
            <person name="Liu S."/>
            <person name="Li J."/>
            <person name="Ma L."/>
            <person name="Liu H."/>
            <person name="Zhou Y."/>
            <person name="Zhao J."/>
            <person name="Fang X."/>
            <person name="Li G."/>
            <person name="Fang L."/>
            <person name="Li Y."/>
            <person name="Liu D."/>
            <person name="Zheng H."/>
            <person name="Zhang Y."/>
            <person name="Qin N."/>
            <person name="Li Z."/>
            <person name="Yang G."/>
            <person name="Yang S."/>
            <person name="Bolund L."/>
            <person name="Kristiansen K."/>
            <person name="Zheng H."/>
            <person name="Li S."/>
            <person name="Zhang X."/>
            <person name="Yang H."/>
            <person name="Wang J."/>
            <person name="Sun R."/>
            <person name="Zhang B."/>
            <person name="Jiang S."/>
            <person name="Wang J."/>
            <person name="Du Y."/>
            <person name="Li S."/>
        </authorList>
    </citation>
    <scope>NUCLEOTIDE SEQUENCE [LARGE SCALE GENOMIC DNA]</scope>
    <source>
        <strain evidence="2">cv. 9930</strain>
    </source>
</reference>
<reference evidence="1 2" key="3">
    <citation type="journal article" date="2010" name="BMC Genomics">
        <title>Transcriptome sequencing and comparative analysis of cucumber flowers with different sex types.</title>
        <authorList>
            <person name="Guo S."/>
            <person name="Zheng Y."/>
            <person name="Joung J.G."/>
            <person name="Liu S."/>
            <person name="Zhang Z."/>
            <person name="Crasta O.R."/>
            <person name="Sobral B.W."/>
            <person name="Xu Y."/>
            <person name="Huang S."/>
            <person name="Fei Z."/>
        </authorList>
    </citation>
    <scope>NUCLEOTIDE SEQUENCE [LARGE SCALE GENOMIC DNA]</scope>
    <source>
        <strain evidence="2">cv. 9930</strain>
    </source>
</reference>
<protein>
    <submittedName>
        <fullName evidence="1">Uncharacterized protein</fullName>
    </submittedName>
</protein>
<gene>
    <name evidence="1" type="ORF">Csa_3G150020</name>
</gene>